<keyword evidence="2" id="KW-1185">Reference proteome</keyword>
<comment type="caution">
    <text evidence="1">The sequence shown here is derived from an EMBL/GenBank/DDBJ whole genome shotgun (WGS) entry which is preliminary data.</text>
</comment>
<proteinExistence type="predicted"/>
<reference evidence="1 2" key="1">
    <citation type="journal article" date="2022" name="Genome Biol. Evol.">
        <title>Host diet, physiology and behaviors set the stage for Lachnospiraceae cladogenesis.</title>
        <authorList>
            <person name="Vera-Ponce De Leon A."/>
            <person name="Schneider M."/>
            <person name="Jahnes B.C."/>
            <person name="Sadowski V."/>
            <person name="Camuy-Velez L.A."/>
            <person name="Duan J."/>
            <person name="Sabree Z.L."/>
        </authorList>
    </citation>
    <scope>NUCLEOTIDE SEQUENCE [LARGE SCALE GENOMIC DNA]</scope>
    <source>
        <strain evidence="1 2">PAL227</strain>
    </source>
</reference>
<organism evidence="1 2">
    <name type="scientific">Ohessyouella blattaphilus</name>
    <dbReference type="NCBI Taxonomy" id="2949333"/>
    <lineage>
        <taxon>Bacteria</taxon>
        <taxon>Bacillati</taxon>
        <taxon>Bacillota</taxon>
        <taxon>Clostridia</taxon>
        <taxon>Lachnospirales</taxon>
        <taxon>Lachnospiraceae</taxon>
        <taxon>Ohessyouella</taxon>
    </lineage>
</organism>
<accession>A0ABT1EPA2</accession>
<gene>
    <name evidence="1" type="ORF">NK118_15230</name>
</gene>
<dbReference type="Proteomes" id="UP001523565">
    <property type="component" value="Unassembled WGS sequence"/>
</dbReference>
<sequence length="395" mass="45814">MSTENETIVIDFPEPRIISLMLSGKSYSIPSYFSFHDLLIYQEVLKRDNSAKKALVEVIYHKLETLEQSIPTKNELYLENDSSFEPYILAIVSNGNELGKYYSETDCSLLATERFAIAFNQYVPEFTKKISEQIQPALKQFMQSINVPKLNASFSRIARQMTELFAPIQKIASQISTYLFDVFSKIQIPTLTQEEKEALKASYEKWGQFGWSAIPNSTITLYSHAPLDYREADKIALKYFNTDGLKDLFAKLQETPLRKNDLNSAIYCFEHKQYKACATLLFGIIDSKLIRLQAKTETNNRRQVGQKAIRKLETKIREKADLEKYLYHFLYLSNLTSCLSTFFENGNDFLHEPKTINRNYILHGMNKRSVRRKDCIQLFLALYNLTNLLDDLKSF</sequence>
<evidence type="ECO:0000313" key="1">
    <source>
        <dbReference type="EMBL" id="MCP1111597.1"/>
    </source>
</evidence>
<dbReference type="EMBL" id="JAMZFV010000062">
    <property type="protein sequence ID" value="MCP1111597.1"/>
    <property type="molecule type" value="Genomic_DNA"/>
</dbReference>
<dbReference type="RefSeq" id="WP_262070454.1">
    <property type="nucleotide sequence ID" value="NZ_JAMXOC010000062.1"/>
</dbReference>
<name>A0ABT1EPA2_9FIRM</name>
<protein>
    <submittedName>
        <fullName evidence="1">Uncharacterized protein</fullName>
    </submittedName>
</protein>
<evidence type="ECO:0000313" key="2">
    <source>
        <dbReference type="Proteomes" id="UP001523565"/>
    </source>
</evidence>